<dbReference type="PANTHER" id="PTHR13794:SF58">
    <property type="entry name" value="MITOCHONDRIAL ENOLASE SUPERFAMILY MEMBER 1"/>
    <property type="match status" value="1"/>
</dbReference>
<keyword evidence="3" id="KW-0460">Magnesium</keyword>
<evidence type="ECO:0000256" key="1">
    <source>
        <dbReference type="ARBA" id="ARBA00001946"/>
    </source>
</evidence>
<dbReference type="InterPro" id="IPR029065">
    <property type="entry name" value="Enolase_C-like"/>
</dbReference>
<name>A0AAQ3JIP9_ANAHA</name>
<keyword evidence="2" id="KW-0479">Metal-binding</keyword>
<dbReference type="InterPro" id="IPR046945">
    <property type="entry name" value="RHMD-like"/>
</dbReference>
<dbReference type="SUPFAM" id="SSF51604">
    <property type="entry name" value="Enolase C-terminal domain-like"/>
    <property type="match status" value="1"/>
</dbReference>
<sequence length="391" mass="43722">MKITNIKTLKLHYPYKQWIADGCGSCGARGAFLILIETDTELTGIGESATFGGSMDAMEAIVEKQLKPLLLDEDPLKIEYLHQKMLWNNWANGRKGLVMGAISGIDIALWDLLGKAANLPICKLLGQITDKVQAYASAGFYAPGKTLDDLQKEIEGYMDRGFSAFKMKIGRTSNNHKMRLQFMNHGDFYLTPEEDKARIELVRRTIGPDKTLMLDMNCTWDFNDVLDSKKFFTENNIFMIEEPIRSDNTAGYIRLTKELGNIKVAGIESEQSISRFAELIASDAMDVVQASLGWSGGFSGCRTIASTAHAFHKLYTPHSFFSAVMTAANIQLAASMVNIPFIEAEENENPLRTDLLTEPLLVDEHMNYFVTDKPGLGIELNWDVVEKYAMK</sequence>
<accession>A0AAQ3JIP9</accession>
<dbReference type="GO" id="GO:0009063">
    <property type="term" value="P:amino acid catabolic process"/>
    <property type="evidence" value="ECO:0007669"/>
    <property type="project" value="InterPro"/>
</dbReference>
<dbReference type="PROSITE" id="PS00908">
    <property type="entry name" value="MR_MLE_1"/>
    <property type="match status" value="1"/>
</dbReference>
<dbReference type="InterPro" id="IPR013341">
    <property type="entry name" value="Mandelate_racemase_N_dom"/>
</dbReference>
<dbReference type="SMART" id="SM00922">
    <property type="entry name" value="MR_MLE"/>
    <property type="match status" value="1"/>
</dbReference>
<dbReference type="InterPro" id="IPR029017">
    <property type="entry name" value="Enolase-like_N"/>
</dbReference>
<proteinExistence type="predicted"/>
<dbReference type="GO" id="GO:0016052">
    <property type="term" value="P:carbohydrate catabolic process"/>
    <property type="evidence" value="ECO:0007669"/>
    <property type="project" value="TreeGrafter"/>
</dbReference>
<evidence type="ECO:0000313" key="5">
    <source>
        <dbReference type="EMBL" id="WMD16865.1"/>
    </source>
</evidence>
<dbReference type="SUPFAM" id="SSF54826">
    <property type="entry name" value="Enolase N-terminal domain-like"/>
    <property type="match status" value="1"/>
</dbReference>
<organism evidence="5 6">
    <name type="scientific">Anaerostipes hadrus</name>
    <dbReference type="NCBI Taxonomy" id="649756"/>
    <lineage>
        <taxon>Bacteria</taxon>
        <taxon>Bacillati</taxon>
        <taxon>Bacillota</taxon>
        <taxon>Clostridia</taxon>
        <taxon>Lachnospirales</taxon>
        <taxon>Lachnospiraceae</taxon>
        <taxon>Anaerostipes</taxon>
    </lineage>
</organism>
<dbReference type="GeneID" id="92740108"/>
<evidence type="ECO:0000313" key="6">
    <source>
        <dbReference type="Proteomes" id="UP001243496"/>
    </source>
</evidence>
<reference evidence="5" key="1">
    <citation type="submission" date="2023-08" db="EMBL/GenBank/DDBJ databases">
        <title>Complete Genome Sequences of butyrate producing Anaerostipes hadrus strains BA1 and GIF7 isolated from the terminal ileum of a healthy lean male.</title>
        <authorList>
            <person name="Low A."/>
            <person name="Sheludchenko M."/>
            <person name="Cheng H.E."/>
            <person name="Koh X.Q."/>
            <person name="Lee J."/>
        </authorList>
    </citation>
    <scope>NUCLEOTIDE SEQUENCE</scope>
    <source>
        <strain evidence="5">BA1</strain>
    </source>
</reference>
<dbReference type="AlphaFoldDB" id="A0AAQ3JIP9"/>
<dbReference type="SFLD" id="SFLDS00001">
    <property type="entry name" value="Enolase"/>
    <property type="match status" value="1"/>
</dbReference>
<gene>
    <name evidence="5" type="ORF">RBI15_01840</name>
</gene>
<feature type="domain" description="Mandelate racemase/muconate lactonizing enzyme C-terminal" evidence="4">
    <location>
        <begin position="147"/>
        <end position="262"/>
    </location>
</feature>
<dbReference type="GO" id="GO:0016836">
    <property type="term" value="F:hydro-lyase activity"/>
    <property type="evidence" value="ECO:0007669"/>
    <property type="project" value="TreeGrafter"/>
</dbReference>
<dbReference type="EMBL" id="CP132968">
    <property type="protein sequence ID" value="WMD16865.1"/>
    <property type="molecule type" value="Genomic_DNA"/>
</dbReference>
<dbReference type="RefSeq" id="WP_306857279.1">
    <property type="nucleotide sequence ID" value="NZ_CP132968.1"/>
</dbReference>
<dbReference type="GO" id="GO:0000287">
    <property type="term" value="F:magnesium ion binding"/>
    <property type="evidence" value="ECO:0007669"/>
    <property type="project" value="TreeGrafter"/>
</dbReference>
<dbReference type="PANTHER" id="PTHR13794">
    <property type="entry name" value="ENOLASE SUPERFAMILY, MANDELATE RACEMASE"/>
    <property type="match status" value="1"/>
</dbReference>
<evidence type="ECO:0000256" key="3">
    <source>
        <dbReference type="ARBA" id="ARBA00022842"/>
    </source>
</evidence>
<dbReference type="Pfam" id="PF02746">
    <property type="entry name" value="MR_MLE_N"/>
    <property type="match status" value="1"/>
</dbReference>
<dbReference type="InterPro" id="IPR013342">
    <property type="entry name" value="Mandelate_racemase_C"/>
</dbReference>
<dbReference type="CDD" id="cd03316">
    <property type="entry name" value="MR_like"/>
    <property type="match status" value="1"/>
</dbReference>
<dbReference type="Proteomes" id="UP001243496">
    <property type="component" value="Chromosome"/>
</dbReference>
<dbReference type="Gene3D" id="3.30.390.10">
    <property type="entry name" value="Enolase-like, N-terminal domain"/>
    <property type="match status" value="1"/>
</dbReference>
<evidence type="ECO:0000256" key="2">
    <source>
        <dbReference type="ARBA" id="ARBA00022723"/>
    </source>
</evidence>
<dbReference type="Pfam" id="PF13378">
    <property type="entry name" value="MR_MLE_C"/>
    <property type="match status" value="1"/>
</dbReference>
<dbReference type="InterPro" id="IPR036849">
    <property type="entry name" value="Enolase-like_C_sf"/>
</dbReference>
<dbReference type="InterPro" id="IPR018110">
    <property type="entry name" value="Mandel_Rmase/mucon_lact_enz_CS"/>
</dbReference>
<protein>
    <submittedName>
        <fullName evidence="5">Mandelate racemase/muconate lactonizing enzyme family protein</fullName>
    </submittedName>
</protein>
<dbReference type="Gene3D" id="3.20.20.120">
    <property type="entry name" value="Enolase-like C-terminal domain"/>
    <property type="match status" value="1"/>
</dbReference>
<comment type="cofactor">
    <cofactor evidence="1">
        <name>Mg(2+)</name>
        <dbReference type="ChEBI" id="CHEBI:18420"/>
    </cofactor>
</comment>
<evidence type="ECO:0000259" key="4">
    <source>
        <dbReference type="SMART" id="SM00922"/>
    </source>
</evidence>